<organism evidence="1">
    <name type="scientific">Anguilla anguilla</name>
    <name type="common">European freshwater eel</name>
    <name type="synonym">Muraena anguilla</name>
    <dbReference type="NCBI Taxonomy" id="7936"/>
    <lineage>
        <taxon>Eukaryota</taxon>
        <taxon>Metazoa</taxon>
        <taxon>Chordata</taxon>
        <taxon>Craniata</taxon>
        <taxon>Vertebrata</taxon>
        <taxon>Euteleostomi</taxon>
        <taxon>Actinopterygii</taxon>
        <taxon>Neopterygii</taxon>
        <taxon>Teleostei</taxon>
        <taxon>Anguilliformes</taxon>
        <taxon>Anguillidae</taxon>
        <taxon>Anguilla</taxon>
    </lineage>
</organism>
<dbReference type="AlphaFoldDB" id="A0A0E9U0L5"/>
<reference evidence="1" key="1">
    <citation type="submission" date="2014-11" db="EMBL/GenBank/DDBJ databases">
        <authorList>
            <person name="Amaro Gonzalez C."/>
        </authorList>
    </citation>
    <scope>NUCLEOTIDE SEQUENCE</scope>
</reference>
<reference evidence="1" key="2">
    <citation type="journal article" date="2015" name="Fish Shellfish Immunol.">
        <title>Early steps in the European eel (Anguilla anguilla)-Vibrio vulnificus interaction in the gills: Role of the RtxA13 toxin.</title>
        <authorList>
            <person name="Callol A."/>
            <person name="Pajuelo D."/>
            <person name="Ebbesson L."/>
            <person name="Teles M."/>
            <person name="MacKenzie S."/>
            <person name="Amaro C."/>
        </authorList>
    </citation>
    <scope>NUCLEOTIDE SEQUENCE</scope>
</reference>
<proteinExistence type="predicted"/>
<dbReference type="EMBL" id="GBXM01049315">
    <property type="protein sequence ID" value="JAH59262.1"/>
    <property type="molecule type" value="Transcribed_RNA"/>
</dbReference>
<protein>
    <submittedName>
        <fullName evidence="1">Uncharacterized protein</fullName>
    </submittedName>
</protein>
<evidence type="ECO:0000313" key="1">
    <source>
        <dbReference type="EMBL" id="JAH59262.1"/>
    </source>
</evidence>
<name>A0A0E9U0L5_ANGAN</name>
<sequence length="23" mass="2734">MFCIVKLYQLFYMYCCAAPEILA</sequence>
<accession>A0A0E9U0L5</accession>